<feature type="transmembrane region" description="Helical" evidence="13">
    <location>
        <begin position="224"/>
        <end position="245"/>
    </location>
</feature>
<keyword evidence="6" id="KW-0851">Voltage-gated channel</keyword>
<dbReference type="SUPFAM" id="SSF81324">
    <property type="entry name" value="Voltage-gated potassium channels"/>
    <property type="match status" value="1"/>
</dbReference>
<dbReference type="GO" id="GO:0051260">
    <property type="term" value="P:protein homooligomerization"/>
    <property type="evidence" value="ECO:0007669"/>
    <property type="project" value="InterPro"/>
</dbReference>
<feature type="transmembrane region" description="Helical" evidence="13">
    <location>
        <begin position="193"/>
        <end position="212"/>
    </location>
</feature>
<feature type="region of interest" description="Disordered" evidence="12">
    <location>
        <begin position="1"/>
        <end position="60"/>
    </location>
</feature>
<comment type="caution">
    <text evidence="15">The sequence shown here is derived from an EMBL/GenBank/DDBJ whole genome shotgun (WGS) entry which is preliminary data.</text>
</comment>
<dbReference type="InterPro" id="IPR003131">
    <property type="entry name" value="T1-type_BTB"/>
</dbReference>
<dbReference type="InterPro" id="IPR000210">
    <property type="entry name" value="BTB/POZ_dom"/>
</dbReference>
<dbReference type="InterPro" id="IPR011333">
    <property type="entry name" value="SKP1/BTB/POZ_sf"/>
</dbReference>
<keyword evidence="16" id="KW-1185">Reference proteome</keyword>
<feature type="transmembrane region" description="Helical" evidence="13">
    <location>
        <begin position="388"/>
        <end position="409"/>
    </location>
</feature>
<dbReference type="PRINTS" id="PR01491">
    <property type="entry name" value="KVCHANNEL"/>
</dbReference>
<dbReference type="SMART" id="SM00225">
    <property type="entry name" value="BTB"/>
    <property type="match status" value="1"/>
</dbReference>
<dbReference type="FunFam" id="1.20.120.350:FF:000091">
    <property type="entry name" value="Predicted protein"/>
    <property type="match status" value="1"/>
</dbReference>
<dbReference type="GO" id="GO:0008076">
    <property type="term" value="C:voltage-gated potassium channel complex"/>
    <property type="evidence" value="ECO:0007669"/>
    <property type="project" value="InterPro"/>
</dbReference>
<evidence type="ECO:0000256" key="2">
    <source>
        <dbReference type="ARBA" id="ARBA00022448"/>
    </source>
</evidence>
<keyword evidence="4 13" id="KW-0812">Transmembrane</keyword>
<dbReference type="InterPro" id="IPR027359">
    <property type="entry name" value="Volt_channel_dom_sf"/>
</dbReference>
<evidence type="ECO:0000256" key="1">
    <source>
        <dbReference type="ARBA" id="ARBA00004141"/>
    </source>
</evidence>
<keyword evidence="2" id="KW-0813">Transport</keyword>
<evidence type="ECO:0000256" key="11">
    <source>
        <dbReference type="ARBA" id="ARBA00023303"/>
    </source>
</evidence>
<dbReference type="Pfam" id="PF02214">
    <property type="entry name" value="BTB_2"/>
    <property type="match status" value="1"/>
</dbReference>
<evidence type="ECO:0000256" key="6">
    <source>
        <dbReference type="ARBA" id="ARBA00022882"/>
    </source>
</evidence>
<keyword evidence="11" id="KW-0407">Ion channel</keyword>
<dbReference type="FunFam" id="3.30.710.10:FF:000053">
    <property type="entry name" value="potassium voltage-gated channel subfamily A member 4"/>
    <property type="match status" value="1"/>
</dbReference>
<name>A0A444UMI1_ACIRT</name>
<dbReference type="Proteomes" id="UP000289886">
    <property type="component" value="Unassembled WGS sequence"/>
</dbReference>
<proteinExistence type="predicted"/>
<evidence type="ECO:0000313" key="15">
    <source>
        <dbReference type="EMBL" id="RXM36409.1"/>
    </source>
</evidence>
<feature type="domain" description="BTB" evidence="14">
    <location>
        <begin position="65"/>
        <end position="165"/>
    </location>
</feature>
<organism evidence="15 16">
    <name type="scientific">Acipenser ruthenus</name>
    <name type="common">Sterlet sturgeon</name>
    <dbReference type="NCBI Taxonomy" id="7906"/>
    <lineage>
        <taxon>Eukaryota</taxon>
        <taxon>Metazoa</taxon>
        <taxon>Chordata</taxon>
        <taxon>Craniata</taxon>
        <taxon>Vertebrata</taxon>
        <taxon>Euteleostomi</taxon>
        <taxon>Actinopterygii</taxon>
        <taxon>Chondrostei</taxon>
        <taxon>Acipenseriformes</taxon>
        <taxon>Acipenseridae</taxon>
        <taxon>Acipenser</taxon>
    </lineage>
</organism>
<gene>
    <name evidence="15" type="ORF">EOD39_21527</name>
</gene>
<reference evidence="15 16" key="1">
    <citation type="submission" date="2019-01" db="EMBL/GenBank/DDBJ databases">
        <title>Draft Genome and Complete Hox-Cluster Characterization of the Sterlet Sturgeon (Acipenser ruthenus).</title>
        <authorList>
            <person name="Wei Q."/>
        </authorList>
    </citation>
    <scope>NUCLEOTIDE SEQUENCE [LARGE SCALE GENOMIC DNA]</scope>
    <source>
        <strain evidence="15">WHYD16114868_AA</strain>
        <tissue evidence="15">Blood</tissue>
    </source>
</reference>
<evidence type="ECO:0000256" key="4">
    <source>
        <dbReference type="ARBA" id="ARBA00022692"/>
    </source>
</evidence>
<sequence length="492" mass="55161">MKGTELEQENGVLGGDYLNPNPNPDPDPTEDAPPSQNNNNEISVKRQSPRKSGASLWRGSPGLSERAVINVSGLRFETQLRTLAQFPDTLLGDPAKRVRYYDPLRDEYFLDRNRPCFDSILYFYQSGGRLRRPAHVPLDVFMDELRFYQLGSDAMARFREDEGFPREEERPLPQNEFQKQLWLLFEYPDSSSAARVVAIISVMVILISIVIFCLETLPDIFHDPFFVVETICICWFSFELLVRFGACPSKTAFFRDIMNMIDFMAIIPYFVTLGTELARAKGGTPAMSLAIIRVIRLVRVFRIFKLSRHSKGLQILGQTLKASMRELGLLIFFLFIGVILFSSAVYFAEADHSDTAFTSIPEAFWWAVVTMTTVGYGDMSPTTVGGKVVGSLCAIAGVLTISLPVPVIVSNFSYFYHRETECEDQQEYHHVSTSLWEEGEGGEGGGGGGEGGEATEKRKGFSIPFHGELLDGFSAGEPQRIDFLRQPLVTQV</sequence>
<keyword evidence="8 13" id="KW-1133">Transmembrane helix</keyword>
<dbReference type="InterPro" id="IPR028325">
    <property type="entry name" value="VG_K_chnl"/>
</dbReference>
<dbReference type="EMBL" id="SCEB01214247">
    <property type="protein sequence ID" value="RXM36409.1"/>
    <property type="molecule type" value="Genomic_DNA"/>
</dbReference>
<feature type="region of interest" description="Disordered" evidence="12">
    <location>
        <begin position="435"/>
        <end position="457"/>
    </location>
</feature>
<feature type="compositionally biased region" description="Gly residues" evidence="12">
    <location>
        <begin position="442"/>
        <end position="452"/>
    </location>
</feature>
<keyword evidence="3" id="KW-0633">Potassium transport</keyword>
<dbReference type="PRINTS" id="PR01496">
    <property type="entry name" value="SHAKERCHANEL"/>
</dbReference>
<keyword evidence="5" id="KW-0631">Potassium channel</keyword>
<evidence type="ECO:0000256" key="9">
    <source>
        <dbReference type="ARBA" id="ARBA00023065"/>
    </source>
</evidence>
<evidence type="ECO:0000259" key="14">
    <source>
        <dbReference type="SMART" id="SM00225"/>
    </source>
</evidence>
<evidence type="ECO:0000256" key="5">
    <source>
        <dbReference type="ARBA" id="ARBA00022826"/>
    </source>
</evidence>
<dbReference type="Pfam" id="PF00520">
    <property type="entry name" value="Ion_trans"/>
    <property type="match status" value="1"/>
</dbReference>
<keyword evidence="7" id="KW-0630">Potassium</keyword>
<evidence type="ECO:0000256" key="8">
    <source>
        <dbReference type="ARBA" id="ARBA00022989"/>
    </source>
</evidence>
<dbReference type="PANTHER" id="PTHR11537">
    <property type="entry name" value="VOLTAGE-GATED POTASSIUM CHANNEL"/>
    <property type="match status" value="1"/>
</dbReference>
<keyword evidence="10 13" id="KW-0472">Membrane</keyword>
<dbReference type="Gene3D" id="1.20.120.350">
    <property type="entry name" value="Voltage-gated potassium channels. Chain C"/>
    <property type="match status" value="1"/>
</dbReference>
<dbReference type="InterPro" id="IPR003968">
    <property type="entry name" value="K_chnl_volt-dep_Kv"/>
</dbReference>
<dbReference type="FunFam" id="1.10.287.70:FF:000002">
    <property type="entry name" value="Potassium voltage-gated channel subfamily a member"/>
    <property type="match status" value="1"/>
</dbReference>
<keyword evidence="9" id="KW-0406">Ion transport</keyword>
<feature type="transmembrane region" description="Helical" evidence="13">
    <location>
        <begin position="327"/>
        <end position="348"/>
    </location>
</feature>
<dbReference type="AlphaFoldDB" id="A0A444UMI1"/>
<dbReference type="Gene3D" id="1.10.287.70">
    <property type="match status" value="1"/>
</dbReference>
<dbReference type="GO" id="GO:0001508">
    <property type="term" value="P:action potential"/>
    <property type="evidence" value="ECO:0007669"/>
    <property type="project" value="TreeGrafter"/>
</dbReference>
<evidence type="ECO:0000256" key="13">
    <source>
        <dbReference type="SAM" id="Phobius"/>
    </source>
</evidence>
<evidence type="ECO:0000256" key="10">
    <source>
        <dbReference type="ARBA" id="ARBA00023136"/>
    </source>
</evidence>
<evidence type="ECO:0000313" key="16">
    <source>
        <dbReference type="Proteomes" id="UP000289886"/>
    </source>
</evidence>
<protein>
    <submittedName>
        <fullName evidence="15">Potassium voltage-gated channel subfamily A member 1</fullName>
    </submittedName>
</protein>
<evidence type="ECO:0000256" key="3">
    <source>
        <dbReference type="ARBA" id="ARBA00022538"/>
    </source>
</evidence>
<evidence type="ECO:0000256" key="12">
    <source>
        <dbReference type="SAM" id="MobiDB-lite"/>
    </source>
</evidence>
<dbReference type="GO" id="GO:0005251">
    <property type="term" value="F:delayed rectifier potassium channel activity"/>
    <property type="evidence" value="ECO:0007669"/>
    <property type="project" value="TreeGrafter"/>
</dbReference>
<comment type="subcellular location">
    <subcellularLocation>
        <location evidence="1">Membrane</location>
        <topology evidence="1">Multi-pass membrane protein</topology>
    </subcellularLocation>
</comment>
<evidence type="ECO:0000256" key="7">
    <source>
        <dbReference type="ARBA" id="ARBA00022958"/>
    </source>
</evidence>
<dbReference type="InterPro" id="IPR005821">
    <property type="entry name" value="Ion_trans_dom"/>
</dbReference>
<dbReference type="PRINTS" id="PR00169">
    <property type="entry name" value="KCHANNEL"/>
</dbReference>
<dbReference type="PANTHER" id="PTHR11537:SF155">
    <property type="entry name" value="POTASSIUM VOLTAGE-GATED CHANNEL SUBFAMILY A MEMBER 7"/>
    <property type="match status" value="1"/>
</dbReference>
<feature type="compositionally biased region" description="Polar residues" evidence="12">
    <location>
        <begin position="35"/>
        <end position="46"/>
    </location>
</feature>
<dbReference type="SUPFAM" id="SSF54695">
    <property type="entry name" value="POZ domain"/>
    <property type="match status" value="1"/>
</dbReference>
<accession>A0A444UMI1</accession>
<dbReference type="Gene3D" id="3.30.710.10">
    <property type="entry name" value="Potassium Channel Kv1.1, Chain A"/>
    <property type="match status" value="1"/>
</dbReference>
<dbReference type="InterPro" id="IPR003972">
    <property type="entry name" value="K_chnl_volt-dep_Kv1"/>
</dbReference>